<accession>A0A292GRZ6</accession>
<organism evidence="1">
    <name type="scientific">Ochrobactrum sp. PW1</name>
    <dbReference type="NCBI Taxonomy" id="1882222"/>
    <lineage>
        <taxon>Bacteria</taxon>
        <taxon>Pseudomonadati</taxon>
        <taxon>Pseudomonadota</taxon>
        <taxon>Alphaproteobacteria</taxon>
        <taxon>Hyphomicrobiales</taxon>
        <taxon>Brucellaceae</taxon>
        <taxon>Brucella/Ochrobactrum group</taxon>
        <taxon>Ochrobactrum</taxon>
    </lineage>
</organism>
<evidence type="ECO:0000313" key="1">
    <source>
        <dbReference type="EMBL" id="BBA74257.1"/>
    </source>
</evidence>
<reference evidence="1" key="1">
    <citation type="submission" date="2016-07" db="EMBL/GenBank/DDBJ databases">
        <title>Genomics reveals synergistic degradation of pyrene by five bacteria in a mangrove sediment-derived bacterial consortium.</title>
        <authorList>
            <person name="Wanapaisan P."/>
            <person name="Vejarano F."/>
            <person name="Chakraborty J."/>
            <person name="Shintani M."/>
            <person name="Muangchinda C."/>
            <person name="Laothamteep N."/>
            <person name="Suzuki-Minakuchi C."/>
            <person name="Inoue K."/>
            <person name="Nojiri H."/>
            <person name="Pinyakong O."/>
        </authorList>
    </citation>
    <scope>NUCLEOTIDE SEQUENCE</scope>
    <source>
        <strain evidence="1">PW1</strain>
    </source>
</reference>
<dbReference type="AlphaFoldDB" id="A0A292GRZ6"/>
<sequence>MTFAAWAANASTGRIVCKVDAPQPVDCAVPCDATIAKAATARRASKRDEGAISLTSGCTQAARGNALLAVEGLRETVSWRPWALTYFAYPLAI</sequence>
<protein>
    <submittedName>
        <fullName evidence="1">Uncharacterized protein</fullName>
    </submittedName>
</protein>
<dbReference type="EMBL" id="LC171369">
    <property type="protein sequence ID" value="BBA74257.1"/>
    <property type="molecule type" value="Genomic_DNA"/>
</dbReference>
<proteinExistence type="predicted"/>
<name>A0A292GRZ6_9HYPH</name>